<dbReference type="Proteomes" id="UP001597294">
    <property type="component" value="Unassembled WGS sequence"/>
</dbReference>
<dbReference type="InterPro" id="IPR039422">
    <property type="entry name" value="MarR/SlyA-like"/>
</dbReference>
<dbReference type="Gene3D" id="1.10.10.10">
    <property type="entry name" value="Winged helix-like DNA-binding domain superfamily/Winged helix DNA-binding domain"/>
    <property type="match status" value="1"/>
</dbReference>
<evidence type="ECO:0000313" key="2">
    <source>
        <dbReference type="EMBL" id="MFD2205861.1"/>
    </source>
</evidence>
<evidence type="ECO:0000259" key="1">
    <source>
        <dbReference type="SMART" id="SM00347"/>
    </source>
</evidence>
<name>A0ABW5BM13_9PROT</name>
<sequence length="152" mass="16844">MREQSQDQLSSIALTIFALNGQFLKIAEKLSQPAGLTATRWQVLGAVLNEPLTQAEIARRMGITRQSVRRTSAQLVDDKMACFIPNPSHRTAQLLQPTEIGYSAIKKINPQHADFAKKLERELGTEKLEAYTKALLNLQEALDTLAPSSTDI</sequence>
<gene>
    <name evidence="2" type="ORF">ACFSKO_09575</name>
</gene>
<dbReference type="InterPro" id="IPR036390">
    <property type="entry name" value="WH_DNA-bd_sf"/>
</dbReference>
<protein>
    <submittedName>
        <fullName evidence="2">MarR family winged helix-turn-helix transcriptional regulator</fullName>
    </submittedName>
</protein>
<organism evidence="2 3">
    <name type="scientific">Kiloniella antarctica</name>
    <dbReference type="NCBI Taxonomy" id="1550907"/>
    <lineage>
        <taxon>Bacteria</taxon>
        <taxon>Pseudomonadati</taxon>
        <taxon>Pseudomonadota</taxon>
        <taxon>Alphaproteobacteria</taxon>
        <taxon>Rhodospirillales</taxon>
        <taxon>Kiloniellaceae</taxon>
        <taxon>Kiloniella</taxon>
    </lineage>
</organism>
<proteinExistence type="predicted"/>
<evidence type="ECO:0000313" key="3">
    <source>
        <dbReference type="Proteomes" id="UP001597294"/>
    </source>
</evidence>
<dbReference type="EMBL" id="JBHUII010000004">
    <property type="protein sequence ID" value="MFD2205861.1"/>
    <property type="molecule type" value="Genomic_DNA"/>
</dbReference>
<dbReference type="InterPro" id="IPR000835">
    <property type="entry name" value="HTH_MarR-typ"/>
</dbReference>
<keyword evidence="3" id="KW-1185">Reference proteome</keyword>
<reference evidence="3" key="1">
    <citation type="journal article" date="2019" name="Int. J. Syst. Evol. Microbiol.">
        <title>The Global Catalogue of Microorganisms (GCM) 10K type strain sequencing project: providing services to taxonomists for standard genome sequencing and annotation.</title>
        <authorList>
            <consortium name="The Broad Institute Genomics Platform"/>
            <consortium name="The Broad Institute Genome Sequencing Center for Infectious Disease"/>
            <person name="Wu L."/>
            <person name="Ma J."/>
        </authorList>
    </citation>
    <scope>NUCLEOTIDE SEQUENCE [LARGE SCALE GENOMIC DNA]</scope>
    <source>
        <strain evidence="3">CGMCC 4.7192</strain>
    </source>
</reference>
<dbReference type="SUPFAM" id="SSF46785">
    <property type="entry name" value="Winged helix' DNA-binding domain"/>
    <property type="match status" value="1"/>
</dbReference>
<dbReference type="RefSeq" id="WP_380250881.1">
    <property type="nucleotide sequence ID" value="NZ_JBHUII010000004.1"/>
</dbReference>
<dbReference type="PANTHER" id="PTHR33164:SF43">
    <property type="entry name" value="HTH-TYPE TRANSCRIPTIONAL REPRESSOR YETL"/>
    <property type="match status" value="1"/>
</dbReference>
<dbReference type="PANTHER" id="PTHR33164">
    <property type="entry name" value="TRANSCRIPTIONAL REGULATOR, MARR FAMILY"/>
    <property type="match status" value="1"/>
</dbReference>
<accession>A0ABW5BM13</accession>
<dbReference type="SMART" id="SM00347">
    <property type="entry name" value="HTH_MARR"/>
    <property type="match status" value="1"/>
</dbReference>
<dbReference type="InterPro" id="IPR036388">
    <property type="entry name" value="WH-like_DNA-bd_sf"/>
</dbReference>
<dbReference type="Pfam" id="PF12802">
    <property type="entry name" value="MarR_2"/>
    <property type="match status" value="1"/>
</dbReference>
<feature type="domain" description="HTH marR-type" evidence="1">
    <location>
        <begin position="29"/>
        <end position="128"/>
    </location>
</feature>
<comment type="caution">
    <text evidence="2">The sequence shown here is derived from an EMBL/GenBank/DDBJ whole genome shotgun (WGS) entry which is preliminary data.</text>
</comment>